<accession>A0ABD3ATQ1</accession>
<proteinExistence type="predicted"/>
<evidence type="ECO:0000313" key="2">
    <source>
        <dbReference type="Proteomes" id="UP001630127"/>
    </source>
</evidence>
<name>A0ABD3ATQ1_9GENT</name>
<keyword evidence="2" id="KW-1185">Reference proteome</keyword>
<reference evidence="1 2" key="1">
    <citation type="submission" date="2024-11" db="EMBL/GenBank/DDBJ databases">
        <title>A near-complete genome assembly of Cinchona calisaya.</title>
        <authorList>
            <person name="Lian D.C."/>
            <person name="Zhao X.W."/>
            <person name="Wei L."/>
        </authorList>
    </citation>
    <scope>NUCLEOTIDE SEQUENCE [LARGE SCALE GENOMIC DNA]</scope>
    <source>
        <tissue evidence="1">Nenye</tissue>
    </source>
</reference>
<organism evidence="1 2">
    <name type="scientific">Cinchona calisaya</name>
    <dbReference type="NCBI Taxonomy" id="153742"/>
    <lineage>
        <taxon>Eukaryota</taxon>
        <taxon>Viridiplantae</taxon>
        <taxon>Streptophyta</taxon>
        <taxon>Embryophyta</taxon>
        <taxon>Tracheophyta</taxon>
        <taxon>Spermatophyta</taxon>
        <taxon>Magnoliopsida</taxon>
        <taxon>eudicotyledons</taxon>
        <taxon>Gunneridae</taxon>
        <taxon>Pentapetalae</taxon>
        <taxon>asterids</taxon>
        <taxon>lamiids</taxon>
        <taxon>Gentianales</taxon>
        <taxon>Rubiaceae</taxon>
        <taxon>Cinchonoideae</taxon>
        <taxon>Cinchoneae</taxon>
        <taxon>Cinchona</taxon>
    </lineage>
</organism>
<dbReference type="EMBL" id="JBJUIK010000002">
    <property type="protein sequence ID" value="KAL3534592.1"/>
    <property type="molecule type" value="Genomic_DNA"/>
</dbReference>
<gene>
    <name evidence="1" type="ORF">ACH5RR_003053</name>
</gene>
<dbReference type="AlphaFoldDB" id="A0ABD3ATQ1"/>
<dbReference type="Proteomes" id="UP001630127">
    <property type="component" value="Unassembled WGS sequence"/>
</dbReference>
<protein>
    <submittedName>
        <fullName evidence="1">Uncharacterized protein</fullName>
    </submittedName>
</protein>
<comment type="caution">
    <text evidence="1">The sequence shown here is derived from an EMBL/GenBank/DDBJ whole genome shotgun (WGS) entry which is preliminary data.</text>
</comment>
<sequence length="163" mass="18209">MGPLTSSYVLYGSSEANEGKLEELTGKHKMFHLSFTIASEDIALAISDLTITNTKEKPSRAEDLVFNLSKKRGLVVEIEDNGSVKLKSWFLHPNHQKCHVAAKSSAFIQVTTGLNLPERDNQSITLMQQFYPSASPIQCSRNADDMWYIMFEYPTAYNEGNAA</sequence>
<evidence type="ECO:0000313" key="1">
    <source>
        <dbReference type="EMBL" id="KAL3534592.1"/>
    </source>
</evidence>